<proteinExistence type="predicted"/>
<gene>
    <name evidence="1" type="ORF">F4821DRAFT_219816</name>
</gene>
<evidence type="ECO:0000313" key="2">
    <source>
        <dbReference type="Proteomes" id="UP001497680"/>
    </source>
</evidence>
<name>A0ACC0CNW7_9PEZI</name>
<dbReference type="EMBL" id="MU394377">
    <property type="protein sequence ID" value="KAI6082153.1"/>
    <property type="molecule type" value="Genomic_DNA"/>
</dbReference>
<keyword evidence="2" id="KW-1185">Reference proteome</keyword>
<organism evidence="1 2">
    <name type="scientific">Hypoxylon rubiginosum</name>
    <dbReference type="NCBI Taxonomy" id="110542"/>
    <lineage>
        <taxon>Eukaryota</taxon>
        <taxon>Fungi</taxon>
        <taxon>Dikarya</taxon>
        <taxon>Ascomycota</taxon>
        <taxon>Pezizomycotina</taxon>
        <taxon>Sordariomycetes</taxon>
        <taxon>Xylariomycetidae</taxon>
        <taxon>Xylariales</taxon>
        <taxon>Hypoxylaceae</taxon>
        <taxon>Hypoxylon</taxon>
    </lineage>
</organism>
<reference evidence="1 2" key="1">
    <citation type="journal article" date="2022" name="New Phytol.">
        <title>Ecological generalism drives hyperdiversity of secondary metabolite gene clusters in xylarialean endophytes.</title>
        <authorList>
            <person name="Franco M.E.E."/>
            <person name="Wisecaver J.H."/>
            <person name="Arnold A.E."/>
            <person name="Ju Y.M."/>
            <person name="Slot J.C."/>
            <person name="Ahrendt S."/>
            <person name="Moore L.P."/>
            <person name="Eastman K.E."/>
            <person name="Scott K."/>
            <person name="Konkel Z."/>
            <person name="Mondo S.J."/>
            <person name="Kuo A."/>
            <person name="Hayes R.D."/>
            <person name="Haridas S."/>
            <person name="Andreopoulos B."/>
            <person name="Riley R."/>
            <person name="LaButti K."/>
            <person name="Pangilinan J."/>
            <person name="Lipzen A."/>
            <person name="Amirebrahimi M."/>
            <person name="Yan J."/>
            <person name="Adam C."/>
            <person name="Keymanesh K."/>
            <person name="Ng V."/>
            <person name="Louie K."/>
            <person name="Northen T."/>
            <person name="Drula E."/>
            <person name="Henrissat B."/>
            <person name="Hsieh H.M."/>
            <person name="Youens-Clark K."/>
            <person name="Lutzoni F."/>
            <person name="Miadlikowska J."/>
            <person name="Eastwood D.C."/>
            <person name="Hamelin R.C."/>
            <person name="Grigoriev I.V."/>
            <person name="U'Ren J.M."/>
        </authorList>
    </citation>
    <scope>NUCLEOTIDE SEQUENCE [LARGE SCALE GENOMIC DNA]</scope>
    <source>
        <strain evidence="1 2">ER1909</strain>
    </source>
</reference>
<accession>A0ACC0CNW7</accession>
<evidence type="ECO:0000313" key="1">
    <source>
        <dbReference type="EMBL" id="KAI6082153.1"/>
    </source>
</evidence>
<comment type="caution">
    <text evidence="1">The sequence shown here is derived from an EMBL/GenBank/DDBJ whole genome shotgun (WGS) entry which is preliminary data.</text>
</comment>
<protein>
    <submittedName>
        <fullName evidence="1">Uncharacterized protein</fullName>
    </submittedName>
</protein>
<dbReference type="Proteomes" id="UP001497680">
    <property type="component" value="Unassembled WGS sequence"/>
</dbReference>
<sequence>MCPSDEMEATPHRPNLEDSDDSETTEAAVTVKVHPPSPPPTTSPPSTPTPKHTAARSETEEPLEADRLHPHSTPVANRRQSRKRKRPVYDDGRRGGPNVLAQMLAMDPYANIALRDCYGYVFFADTLELLPDVYELYRAWTRLGHMVDVDLAPMPLAQKEAELNRCFEDRLTWFLTECSRGCAEGSWILSGEEMMKIAWVWGSVKFAIGALCEVMSER</sequence>